<protein>
    <submittedName>
        <fullName evidence="1">Uncharacterized protein</fullName>
    </submittedName>
</protein>
<evidence type="ECO:0000313" key="1">
    <source>
        <dbReference type="EMBL" id="CAL1408326.1"/>
    </source>
</evidence>
<proteinExistence type="predicted"/>
<keyword evidence="2" id="KW-1185">Reference proteome</keyword>
<sequence>MDACAKQLEATLEGIVQENTKLRQVMQEGFAALNVRFDRLLALSEKKDPSMKLFNGACKLGIDNPMKSKINWPQVLKEEVDDGVETAPSVSVTAPPANVPHPLTPAATLQVEVLLKANLP</sequence>
<dbReference type="AlphaFoldDB" id="A0AAV2GC82"/>
<gene>
    <name evidence="1" type="ORF">LTRI10_LOCUS47931</name>
</gene>
<accession>A0AAV2GC82</accession>
<dbReference type="EMBL" id="OZ034821">
    <property type="protein sequence ID" value="CAL1408326.1"/>
    <property type="molecule type" value="Genomic_DNA"/>
</dbReference>
<organism evidence="1 2">
    <name type="scientific">Linum trigynum</name>
    <dbReference type="NCBI Taxonomy" id="586398"/>
    <lineage>
        <taxon>Eukaryota</taxon>
        <taxon>Viridiplantae</taxon>
        <taxon>Streptophyta</taxon>
        <taxon>Embryophyta</taxon>
        <taxon>Tracheophyta</taxon>
        <taxon>Spermatophyta</taxon>
        <taxon>Magnoliopsida</taxon>
        <taxon>eudicotyledons</taxon>
        <taxon>Gunneridae</taxon>
        <taxon>Pentapetalae</taxon>
        <taxon>rosids</taxon>
        <taxon>fabids</taxon>
        <taxon>Malpighiales</taxon>
        <taxon>Linaceae</taxon>
        <taxon>Linum</taxon>
    </lineage>
</organism>
<name>A0AAV2GC82_9ROSI</name>
<evidence type="ECO:0000313" key="2">
    <source>
        <dbReference type="Proteomes" id="UP001497516"/>
    </source>
</evidence>
<dbReference type="Proteomes" id="UP001497516">
    <property type="component" value="Chromosome 8"/>
</dbReference>
<reference evidence="1 2" key="1">
    <citation type="submission" date="2024-04" db="EMBL/GenBank/DDBJ databases">
        <authorList>
            <person name="Fracassetti M."/>
        </authorList>
    </citation>
    <scope>NUCLEOTIDE SEQUENCE [LARGE SCALE GENOMIC DNA]</scope>
</reference>